<keyword evidence="4" id="KW-1185">Reference proteome</keyword>
<dbReference type="Ensembl" id="ENSSVLT00005028255.1">
    <property type="protein sequence ID" value="ENSSVLP00005025411.1"/>
    <property type="gene ID" value="ENSSVLG00005020156.1"/>
</dbReference>
<proteinExistence type="predicted"/>
<dbReference type="FunFam" id="2.60.40.10:FF:001230">
    <property type="entry name" value="Immunoglobulin kappa variable 8-16"/>
    <property type="match status" value="1"/>
</dbReference>
<dbReference type="Proteomes" id="UP000694564">
    <property type="component" value="Chromosome 14"/>
</dbReference>
<sequence>MRLPAQLLGLLIGNITLTTTPLSVPVTTGQSTSISCRSSQSLLHNDINIYLHWFVHKPSQSPHLLIYWVSNQFTGVPDKFSSSGSGTDFTLKISRVEAEDDGVYYYAQDIQYAPTVVHP</sequence>
<dbReference type="PANTHER" id="PTHR23267">
    <property type="entry name" value="IMMUNOGLOBULIN LIGHT CHAIN"/>
    <property type="match status" value="1"/>
</dbReference>
<dbReference type="SUPFAM" id="SSF48726">
    <property type="entry name" value="Immunoglobulin"/>
    <property type="match status" value="1"/>
</dbReference>
<protein>
    <recommendedName>
        <fullName evidence="2">Ig-like domain-containing protein</fullName>
    </recommendedName>
</protein>
<dbReference type="InterPro" id="IPR036179">
    <property type="entry name" value="Ig-like_dom_sf"/>
</dbReference>
<evidence type="ECO:0000259" key="2">
    <source>
        <dbReference type="PROSITE" id="PS50835"/>
    </source>
</evidence>
<dbReference type="InterPro" id="IPR013106">
    <property type="entry name" value="Ig_V-set"/>
</dbReference>
<dbReference type="AlphaFoldDB" id="A0A8D2DIT3"/>
<feature type="signal peptide" evidence="1">
    <location>
        <begin position="1"/>
        <end position="18"/>
    </location>
</feature>
<accession>A0A8D2DIT3</accession>
<dbReference type="Gene3D" id="2.60.40.10">
    <property type="entry name" value="Immunoglobulins"/>
    <property type="match status" value="1"/>
</dbReference>
<feature type="chain" id="PRO_5034650481" description="Ig-like domain-containing protein" evidence="1">
    <location>
        <begin position="19"/>
        <end position="119"/>
    </location>
</feature>
<feature type="domain" description="Ig-like" evidence="2">
    <location>
        <begin position="15"/>
        <end position="104"/>
    </location>
</feature>
<dbReference type="GeneTree" id="ENSGT00940000154039"/>
<name>A0A8D2DIT3_SCIVU</name>
<dbReference type="InterPro" id="IPR013783">
    <property type="entry name" value="Ig-like_fold"/>
</dbReference>
<reference evidence="3" key="1">
    <citation type="submission" date="2025-08" db="UniProtKB">
        <authorList>
            <consortium name="Ensembl"/>
        </authorList>
    </citation>
    <scope>IDENTIFICATION</scope>
</reference>
<dbReference type="PROSITE" id="PS50835">
    <property type="entry name" value="IG_LIKE"/>
    <property type="match status" value="1"/>
</dbReference>
<keyword evidence="1" id="KW-0732">Signal</keyword>
<evidence type="ECO:0000256" key="1">
    <source>
        <dbReference type="SAM" id="SignalP"/>
    </source>
</evidence>
<dbReference type="InterPro" id="IPR007110">
    <property type="entry name" value="Ig-like_dom"/>
</dbReference>
<dbReference type="SMART" id="SM00406">
    <property type="entry name" value="IGv"/>
    <property type="match status" value="1"/>
</dbReference>
<organism evidence="3 4">
    <name type="scientific">Sciurus vulgaris</name>
    <name type="common">Eurasian red squirrel</name>
    <dbReference type="NCBI Taxonomy" id="55149"/>
    <lineage>
        <taxon>Eukaryota</taxon>
        <taxon>Metazoa</taxon>
        <taxon>Chordata</taxon>
        <taxon>Craniata</taxon>
        <taxon>Vertebrata</taxon>
        <taxon>Euteleostomi</taxon>
        <taxon>Mammalia</taxon>
        <taxon>Eutheria</taxon>
        <taxon>Euarchontoglires</taxon>
        <taxon>Glires</taxon>
        <taxon>Rodentia</taxon>
        <taxon>Sciuromorpha</taxon>
        <taxon>Sciuridae</taxon>
        <taxon>Sciurinae</taxon>
        <taxon>Sciurini</taxon>
        <taxon>Sciurus</taxon>
    </lineage>
</organism>
<dbReference type="Pfam" id="PF07686">
    <property type="entry name" value="V-set"/>
    <property type="match status" value="1"/>
</dbReference>
<dbReference type="OrthoDB" id="8908372at2759"/>
<evidence type="ECO:0000313" key="4">
    <source>
        <dbReference type="Proteomes" id="UP000694564"/>
    </source>
</evidence>
<evidence type="ECO:0000313" key="3">
    <source>
        <dbReference type="Ensembl" id="ENSSVLP00005025411.1"/>
    </source>
</evidence>
<reference evidence="3" key="2">
    <citation type="submission" date="2025-09" db="UniProtKB">
        <authorList>
            <consortium name="Ensembl"/>
        </authorList>
    </citation>
    <scope>IDENTIFICATION</scope>
</reference>
<dbReference type="InterPro" id="IPR050150">
    <property type="entry name" value="IgV_Light_Chain"/>
</dbReference>